<reference evidence="1" key="1">
    <citation type="submission" date="2020-05" db="EMBL/GenBank/DDBJ databases">
        <title>Mycena genomes resolve the evolution of fungal bioluminescence.</title>
        <authorList>
            <person name="Tsai I.J."/>
        </authorList>
    </citation>
    <scope>NUCLEOTIDE SEQUENCE</scope>
    <source>
        <strain evidence="1">CCC161011</strain>
    </source>
</reference>
<dbReference type="AlphaFoldDB" id="A0A8H7D894"/>
<dbReference type="PANTHER" id="PTHR35204">
    <property type="entry name" value="YALI0A21131P"/>
    <property type="match status" value="1"/>
</dbReference>
<accession>A0A8H7D894</accession>
<dbReference type="Proteomes" id="UP000620124">
    <property type="component" value="Unassembled WGS sequence"/>
</dbReference>
<organism evidence="1 2">
    <name type="scientific">Mycena venus</name>
    <dbReference type="NCBI Taxonomy" id="2733690"/>
    <lineage>
        <taxon>Eukaryota</taxon>
        <taxon>Fungi</taxon>
        <taxon>Dikarya</taxon>
        <taxon>Basidiomycota</taxon>
        <taxon>Agaricomycotina</taxon>
        <taxon>Agaricomycetes</taxon>
        <taxon>Agaricomycetidae</taxon>
        <taxon>Agaricales</taxon>
        <taxon>Marasmiineae</taxon>
        <taxon>Mycenaceae</taxon>
        <taxon>Mycena</taxon>
    </lineage>
</organism>
<proteinExistence type="predicted"/>
<dbReference type="InterPro" id="IPR038921">
    <property type="entry name" value="YOR389W-like"/>
</dbReference>
<gene>
    <name evidence="1" type="ORF">MVEN_00468700</name>
</gene>
<comment type="caution">
    <text evidence="1">The sequence shown here is derived from an EMBL/GenBank/DDBJ whole genome shotgun (WGS) entry which is preliminary data.</text>
</comment>
<dbReference type="EMBL" id="JACAZI010000003">
    <property type="protein sequence ID" value="KAF7365934.1"/>
    <property type="molecule type" value="Genomic_DNA"/>
</dbReference>
<dbReference type="PANTHER" id="PTHR35204:SF1">
    <property type="entry name" value="ENTEROTOXIN"/>
    <property type="match status" value="1"/>
</dbReference>
<evidence type="ECO:0000313" key="1">
    <source>
        <dbReference type="EMBL" id="KAF7365934.1"/>
    </source>
</evidence>
<protein>
    <submittedName>
        <fullName evidence="1">Uncharacterized protein</fullName>
    </submittedName>
</protein>
<dbReference type="OrthoDB" id="10261782at2759"/>
<name>A0A8H7D894_9AGAR</name>
<sequence length="336" mass="36992">MSAILQLAPNHHLDFPPLMWLPSLWPLITAIPHVAHVTQTPFRSPSSHTDSNLLWEDLNASPDANATGHLIFDTVASLLQKWPHTCYRNGLVPDASHSVTQADYPLLLFEGHSVVPGTMPVGTLLYHGRTDAELLTVPEWTATDPEHSFPFCGGWLNGTIPGCWQLTLVATRPLKVLYFDGSSAAKIENGGTLDTQDLLVWGKVDPARWVDERERIDDLCARGKEFGLDGYLREIMLCDFSHGVELVSADYLASPLWRPNSQSTAESSPPGAGSLDSPDDAAFSTANLLRFESVRAGSWHNNYPGETRVMLDLTGFVSFYDITLAPSLISHRYGTE</sequence>
<keyword evidence="2" id="KW-1185">Reference proteome</keyword>
<evidence type="ECO:0000313" key="2">
    <source>
        <dbReference type="Proteomes" id="UP000620124"/>
    </source>
</evidence>